<protein>
    <recommendedName>
        <fullName evidence="3">Ribosomal protein L7Ae/L30e/S12e/Gadd45 domain-containing protein</fullName>
    </recommendedName>
</protein>
<accession>A0AAN8JQL0</accession>
<dbReference type="InterPro" id="IPR029064">
    <property type="entry name" value="Ribosomal_eL30-like_sf"/>
</dbReference>
<evidence type="ECO:0000313" key="2">
    <source>
        <dbReference type="Proteomes" id="UP001347796"/>
    </source>
</evidence>
<dbReference type="InterPro" id="IPR024824">
    <property type="entry name" value="GADD45"/>
</dbReference>
<dbReference type="Gene3D" id="3.30.1330.30">
    <property type="match status" value="1"/>
</dbReference>
<reference evidence="1 2" key="1">
    <citation type="submission" date="2024-01" db="EMBL/GenBank/DDBJ databases">
        <title>The genome of the rayed Mediterranean limpet Patella caerulea (Linnaeus, 1758).</title>
        <authorList>
            <person name="Anh-Thu Weber A."/>
            <person name="Halstead-Nussloch G."/>
        </authorList>
    </citation>
    <scope>NUCLEOTIDE SEQUENCE [LARGE SCALE GENOMIC DNA]</scope>
    <source>
        <strain evidence="1">AATW-2023a</strain>
        <tissue evidence="1">Whole specimen</tissue>
    </source>
</reference>
<dbReference type="GO" id="GO:0051726">
    <property type="term" value="P:regulation of cell cycle"/>
    <property type="evidence" value="ECO:0007669"/>
    <property type="project" value="InterPro"/>
</dbReference>
<evidence type="ECO:0008006" key="3">
    <source>
        <dbReference type="Google" id="ProtNLM"/>
    </source>
</evidence>
<dbReference type="Proteomes" id="UP001347796">
    <property type="component" value="Unassembled WGS sequence"/>
</dbReference>
<sequence length="162" mass="18736">MTLEEIDEAISIMQSQEKTYVNIGRMTKEIIWQSLEQGRLWCGGYELGSFLKSNPDDIMFCVLPDVKNGDVTASIEHTLIQAICWENNVRILKVDDKEKLSQLLVGRQKKKKNKNENLETVSCVLLEYPSKTFSSEEKEVCEFYKWNQKFGQSSKHIIQLPV</sequence>
<dbReference type="GO" id="GO:0005634">
    <property type="term" value="C:nucleus"/>
    <property type="evidence" value="ECO:0007669"/>
    <property type="project" value="InterPro"/>
</dbReference>
<proteinExistence type="predicted"/>
<dbReference type="AlphaFoldDB" id="A0AAN8JQL0"/>
<dbReference type="GO" id="GO:0005737">
    <property type="term" value="C:cytoplasm"/>
    <property type="evidence" value="ECO:0007669"/>
    <property type="project" value="TreeGrafter"/>
</dbReference>
<dbReference type="EMBL" id="JAZGQO010000008">
    <property type="protein sequence ID" value="KAK6179688.1"/>
    <property type="molecule type" value="Genomic_DNA"/>
</dbReference>
<evidence type="ECO:0000313" key="1">
    <source>
        <dbReference type="EMBL" id="KAK6179688.1"/>
    </source>
</evidence>
<name>A0AAN8JQL0_PATCE</name>
<dbReference type="PANTHER" id="PTHR10411">
    <property type="entry name" value="GROWTH ARREST AND DNA DAMAGE-INDUCIBLE PROTEIN GADD45"/>
    <property type="match status" value="1"/>
</dbReference>
<organism evidence="1 2">
    <name type="scientific">Patella caerulea</name>
    <name type="common">Rayed Mediterranean limpet</name>
    <dbReference type="NCBI Taxonomy" id="87958"/>
    <lineage>
        <taxon>Eukaryota</taxon>
        <taxon>Metazoa</taxon>
        <taxon>Spiralia</taxon>
        <taxon>Lophotrochozoa</taxon>
        <taxon>Mollusca</taxon>
        <taxon>Gastropoda</taxon>
        <taxon>Patellogastropoda</taxon>
        <taxon>Patelloidea</taxon>
        <taxon>Patellidae</taxon>
        <taxon>Patella</taxon>
    </lineage>
</organism>
<gene>
    <name evidence="1" type="ORF">SNE40_011993</name>
</gene>
<comment type="caution">
    <text evidence="1">The sequence shown here is derived from an EMBL/GenBank/DDBJ whole genome shotgun (WGS) entry which is preliminary data.</text>
</comment>
<keyword evidence="2" id="KW-1185">Reference proteome</keyword>
<dbReference type="PANTHER" id="PTHR10411:SF8">
    <property type="entry name" value="FI09246P"/>
    <property type="match status" value="1"/>
</dbReference>